<organism evidence="4 5">
    <name type="scientific">Neorhizobium turbinariae</name>
    <dbReference type="NCBI Taxonomy" id="2937795"/>
    <lineage>
        <taxon>Bacteria</taxon>
        <taxon>Pseudomonadati</taxon>
        <taxon>Pseudomonadota</taxon>
        <taxon>Alphaproteobacteria</taxon>
        <taxon>Hyphomicrobiales</taxon>
        <taxon>Rhizobiaceae</taxon>
        <taxon>Rhizobium/Agrobacterium group</taxon>
        <taxon>Neorhizobium</taxon>
    </lineage>
</organism>
<dbReference type="RefSeq" id="WP_248684731.1">
    <property type="nucleotide sequence ID" value="NZ_JALPRY010000027.1"/>
</dbReference>
<dbReference type="Proteomes" id="UP001202827">
    <property type="component" value="Unassembled WGS sequence"/>
</dbReference>
<keyword evidence="1" id="KW-0902">Two-component regulatory system</keyword>
<dbReference type="SUPFAM" id="SSF47226">
    <property type="entry name" value="Histidine-containing phosphotransfer domain, HPT domain"/>
    <property type="match status" value="1"/>
</dbReference>
<reference evidence="4 5" key="1">
    <citation type="submission" date="2022-04" db="EMBL/GenBank/DDBJ databases">
        <title>Rhizobium coralii sp. nov., isolated from coral Turbinaria peltata.</title>
        <authorList>
            <person name="Sun H."/>
        </authorList>
    </citation>
    <scope>NUCLEOTIDE SEQUENCE [LARGE SCALE GENOMIC DNA]</scope>
    <source>
        <strain evidence="4 5">NTR19</strain>
    </source>
</reference>
<dbReference type="PROSITE" id="PS50894">
    <property type="entry name" value="HPT"/>
    <property type="match status" value="1"/>
</dbReference>
<accession>A0ABT0IWV8</accession>
<sequence>MAAAGIAFEASQSASEHGRGACPSQTRPIDLVHLATQTMGDRALEIEVLHMFARQARRALHDMATPDPDAVVAAAHRLKGAANAVGAFRVSAAAQGVEFDASDAARRAAVSAAVVEAENFIKKLYR</sequence>
<evidence type="ECO:0000313" key="4">
    <source>
        <dbReference type="EMBL" id="MCK8782377.1"/>
    </source>
</evidence>
<keyword evidence="2" id="KW-0597">Phosphoprotein</keyword>
<protein>
    <submittedName>
        <fullName evidence="4">Hpt domain-containing protein</fullName>
    </submittedName>
</protein>
<comment type="caution">
    <text evidence="4">The sequence shown here is derived from an EMBL/GenBank/DDBJ whole genome shotgun (WGS) entry which is preliminary data.</text>
</comment>
<dbReference type="Pfam" id="PF01627">
    <property type="entry name" value="Hpt"/>
    <property type="match status" value="1"/>
</dbReference>
<feature type="modified residue" description="Phosphohistidine" evidence="2">
    <location>
        <position position="76"/>
    </location>
</feature>
<dbReference type="InterPro" id="IPR008207">
    <property type="entry name" value="Sig_transdc_His_kin_Hpt_dom"/>
</dbReference>
<evidence type="ECO:0000259" key="3">
    <source>
        <dbReference type="PROSITE" id="PS50894"/>
    </source>
</evidence>
<proteinExistence type="predicted"/>
<evidence type="ECO:0000313" key="5">
    <source>
        <dbReference type="Proteomes" id="UP001202827"/>
    </source>
</evidence>
<keyword evidence="5" id="KW-1185">Reference proteome</keyword>
<dbReference type="InterPro" id="IPR036641">
    <property type="entry name" value="HPT_dom_sf"/>
</dbReference>
<name>A0ABT0IWV8_9HYPH</name>
<feature type="domain" description="HPt" evidence="3">
    <location>
        <begin position="37"/>
        <end position="126"/>
    </location>
</feature>
<evidence type="ECO:0000256" key="1">
    <source>
        <dbReference type="ARBA" id="ARBA00023012"/>
    </source>
</evidence>
<dbReference type="EMBL" id="JALPRY010000027">
    <property type="protein sequence ID" value="MCK8782377.1"/>
    <property type="molecule type" value="Genomic_DNA"/>
</dbReference>
<dbReference type="Gene3D" id="1.20.120.160">
    <property type="entry name" value="HPT domain"/>
    <property type="match status" value="1"/>
</dbReference>
<gene>
    <name evidence="4" type="ORF">M0654_20580</name>
</gene>
<evidence type="ECO:0000256" key="2">
    <source>
        <dbReference type="PROSITE-ProRule" id="PRU00110"/>
    </source>
</evidence>